<organism evidence="3 4">
    <name type="scientific">Physocladia obscura</name>
    <dbReference type="NCBI Taxonomy" id="109957"/>
    <lineage>
        <taxon>Eukaryota</taxon>
        <taxon>Fungi</taxon>
        <taxon>Fungi incertae sedis</taxon>
        <taxon>Chytridiomycota</taxon>
        <taxon>Chytridiomycota incertae sedis</taxon>
        <taxon>Chytridiomycetes</taxon>
        <taxon>Chytridiales</taxon>
        <taxon>Chytriomycetaceae</taxon>
        <taxon>Physocladia</taxon>
    </lineage>
</organism>
<evidence type="ECO:0000313" key="3">
    <source>
        <dbReference type="EMBL" id="KAJ3097505.1"/>
    </source>
</evidence>
<gene>
    <name evidence="3" type="ORF">HK100_005343</name>
</gene>
<dbReference type="Gene3D" id="2.30.110.10">
    <property type="entry name" value="Electron Transport, Fmn-binding Protein, Chain A"/>
    <property type="match status" value="1"/>
</dbReference>
<dbReference type="PANTHER" id="PTHR43241">
    <property type="entry name" value="FLAVIN REDUCTASE DOMAIN PROTEIN"/>
    <property type="match status" value="1"/>
</dbReference>
<feature type="transmembrane region" description="Helical" evidence="2">
    <location>
        <begin position="346"/>
        <end position="366"/>
    </location>
</feature>
<sequence>MNQTIAHKANSKQTTVKARLSAILQPKDAKEGSKTTSFFGTDSCVELLPASSRFSADSFERKTISLPRIKRRSSGARSQNEVYNCALLANHMLYQGKLTLVEDSNMLLFKSLLHNEVAIRITSSTDIQKTKLLGVNTSLIIKNGSSEYFFASFLSRDSCYDTIHQMINRLKISDWKKRSLDSDYPVTLSQTSSSSTLSVNNASLPLPPPSSSTDDTNDPYSSPDESWKARLTHLETKLLKSKLSRRHTAGVLSQSSPAIDVTGASKSLYSPILTNATRDFPIAAPSATSKQKFSQKNITQKKSELIPANSIAVNKLQENVSDPCSRFMSFAKVIGCLHEGKIQYKLMFLMIFLFVAVNLAMILVKMDHQLDNHMLSRLLYANPVCLLTTSSIILRRRNVMTISWLTAIDNHGHFICSMNANRTSATILKAQNQHNTAVGSAENASTVGALFVLNVPTSDTTQLVASIGSTSGRSYYDGENASSDSVMDKFIDFAVAICLPGWYPPPENTFPWSSAKNASIIAENFSSDTSAVDPVTGKKRQRRRNPNLSDQHAKQGLIGISDCIAHIVCRIEEQMERHGHLILFCVIEAGFVKRGYWNGKNFSAQEAVGDDSKALPPYVSFLGSKVFATVDVIKNGTQSQE</sequence>
<dbReference type="InterPro" id="IPR012349">
    <property type="entry name" value="Split_barrel_FMN-bd"/>
</dbReference>
<dbReference type="InterPro" id="IPR053310">
    <property type="entry name" value="Flavoredoxin-like"/>
</dbReference>
<dbReference type="AlphaFoldDB" id="A0AAD5X861"/>
<accession>A0AAD5X861</accession>
<feature type="region of interest" description="Disordered" evidence="1">
    <location>
        <begin position="196"/>
        <end position="225"/>
    </location>
</feature>
<proteinExistence type="predicted"/>
<dbReference type="EMBL" id="JADGJH010002502">
    <property type="protein sequence ID" value="KAJ3097505.1"/>
    <property type="molecule type" value="Genomic_DNA"/>
</dbReference>
<evidence type="ECO:0008006" key="5">
    <source>
        <dbReference type="Google" id="ProtNLM"/>
    </source>
</evidence>
<keyword evidence="2" id="KW-0812">Transmembrane</keyword>
<evidence type="ECO:0000256" key="2">
    <source>
        <dbReference type="SAM" id="Phobius"/>
    </source>
</evidence>
<protein>
    <recommendedName>
        <fullName evidence="5">GRAM domain-containing protein</fullName>
    </recommendedName>
</protein>
<dbReference type="PANTHER" id="PTHR43241:SF1">
    <property type="entry name" value="FLAVIN REDUCTASE LIKE DOMAIN-CONTAINING PROTEIN"/>
    <property type="match status" value="1"/>
</dbReference>
<keyword evidence="2" id="KW-0472">Membrane</keyword>
<evidence type="ECO:0000256" key="1">
    <source>
        <dbReference type="SAM" id="MobiDB-lite"/>
    </source>
</evidence>
<feature type="region of interest" description="Disordered" evidence="1">
    <location>
        <begin position="530"/>
        <end position="552"/>
    </location>
</feature>
<dbReference type="Gene3D" id="2.30.29.30">
    <property type="entry name" value="Pleckstrin-homology domain (PH domain)/Phosphotyrosine-binding domain (PTB)"/>
    <property type="match status" value="1"/>
</dbReference>
<name>A0AAD5X861_9FUNG</name>
<evidence type="ECO:0000313" key="4">
    <source>
        <dbReference type="Proteomes" id="UP001211907"/>
    </source>
</evidence>
<reference evidence="3" key="1">
    <citation type="submission" date="2020-05" db="EMBL/GenBank/DDBJ databases">
        <title>Phylogenomic resolution of chytrid fungi.</title>
        <authorList>
            <person name="Stajich J.E."/>
            <person name="Amses K."/>
            <person name="Simmons R."/>
            <person name="Seto K."/>
            <person name="Myers J."/>
            <person name="Bonds A."/>
            <person name="Quandt C.A."/>
            <person name="Barry K."/>
            <person name="Liu P."/>
            <person name="Grigoriev I."/>
            <person name="Longcore J.E."/>
            <person name="James T.Y."/>
        </authorList>
    </citation>
    <scope>NUCLEOTIDE SEQUENCE</scope>
    <source>
        <strain evidence="3">JEL0513</strain>
    </source>
</reference>
<comment type="caution">
    <text evidence="3">The sequence shown here is derived from an EMBL/GenBank/DDBJ whole genome shotgun (WGS) entry which is preliminary data.</text>
</comment>
<dbReference type="Proteomes" id="UP001211907">
    <property type="component" value="Unassembled WGS sequence"/>
</dbReference>
<keyword evidence="4" id="KW-1185">Reference proteome</keyword>
<dbReference type="InterPro" id="IPR011993">
    <property type="entry name" value="PH-like_dom_sf"/>
</dbReference>
<feature type="compositionally biased region" description="Low complexity" evidence="1">
    <location>
        <begin position="211"/>
        <end position="224"/>
    </location>
</feature>
<keyword evidence="2" id="KW-1133">Transmembrane helix</keyword>